<evidence type="ECO:0000313" key="6">
    <source>
        <dbReference type="Proteomes" id="UP000033140"/>
    </source>
</evidence>
<proteinExistence type="predicted"/>
<feature type="compositionally biased region" description="Basic and acidic residues" evidence="3">
    <location>
        <begin position="201"/>
        <end position="214"/>
    </location>
</feature>
<dbReference type="Proteomes" id="UP000033140">
    <property type="component" value="Unassembled WGS sequence"/>
</dbReference>
<dbReference type="InterPro" id="IPR037545">
    <property type="entry name" value="DENN_FNIP1/2"/>
</dbReference>
<gene>
    <name evidence="5" type="ORF">G7K_1085-t1</name>
</gene>
<evidence type="ECO:0000313" key="5">
    <source>
        <dbReference type="EMBL" id="GAO46867.1"/>
    </source>
</evidence>
<evidence type="ECO:0000256" key="1">
    <source>
        <dbReference type="ARBA" id="ARBA00004496"/>
    </source>
</evidence>
<dbReference type="PANTHER" id="PTHR21634:SF9">
    <property type="entry name" value="RE13835P"/>
    <property type="match status" value="1"/>
</dbReference>
<dbReference type="InterPro" id="IPR028084">
    <property type="entry name" value="FNIP_N_dom"/>
</dbReference>
<feature type="region of interest" description="Disordered" evidence="3">
    <location>
        <begin position="1"/>
        <end position="41"/>
    </location>
</feature>
<dbReference type="InterPro" id="IPR028085">
    <property type="entry name" value="FNIP_mid_dom"/>
</dbReference>
<feature type="region of interest" description="Disordered" evidence="3">
    <location>
        <begin position="567"/>
        <end position="660"/>
    </location>
</feature>
<dbReference type="OMA" id="SAMHEMV"/>
<keyword evidence="6" id="KW-1185">Reference proteome</keyword>
<feature type="region of interest" description="Disordered" evidence="3">
    <location>
        <begin position="683"/>
        <end position="726"/>
    </location>
</feature>
<feature type="region of interest" description="Disordered" evidence="3">
    <location>
        <begin position="191"/>
        <end position="222"/>
    </location>
</feature>
<feature type="compositionally biased region" description="Polar residues" evidence="3">
    <location>
        <begin position="706"/>
        <end position="717"/>
    </location>
</feature>
<feature type="compositionally biased region" description="Polar residues" evidence="3">
    <location>
        <begin position="70"/>
        <end position="80"/>
    </location>
</feature>
<feature type="compositionally biased region" description="Low complexity" evidence="3">
    <location>
        <begin position="683"/>
        <end position="701"/>
    </location>
</feature>
<feature type="region of interest" description="Disordered" evidence="3">
    <location>
        <begin position="366"/>
        <end position="385"/>
    </location>
</feature>
<accession>A0A0E9NAI6</accession>
<feature type="domain" description="UDENN FNIP1/2-type" evidence="4">
    <location>
        <begin position="46"/>
        <end position="162"/>
    </location>
</feature>
<comment type="subcellular location">
    <subcellularLocation>
        <location evidence="1">Cytoplasm</location>
    </subcellularLocation>
</comment>
<keyword evidence="2" id="KW-0963">Cytoplasm</keyword>
<dbReference type="AlphaFoldDB" id="A0A0E9NAI6"/>
<evidence type="ECO:0000259" key="4">
    <source>
        <dbReference type="PROSITE" id="PS51836"/>
    </source>
</evidence>
<reference evidence="5 6" key="1">
    <citation type="journal article" date="2011" name="J. Gen. Appl. Microbiol.">
        <title>Draft genome sequencing of the enigmatic yeast Saitoella complicata.</title>
        <authorList>
            <person name="Nishida H."/>
            <person name="Hamamoto M."/>
            <person name="Sugiyama J."/>
        </authorList>
    </citation>
    <scope>NUCLEOTIDE SEQUENCE [LARGE SCALE GENOMIC DNA]</scope>
    <source>
        <strain evidence="5 6">NRRL Y-17804</strain>
    </source>
</reference>
<organism evidence="5 6">
    <name type="scientific">Saitoella complicata (strain BCRC 22490 / CBS 7301 / JCM 7358 / NBRC 10748 / NRRL Y-17804)</name>
    <dbReference type="NCBI Taxonomy" id="698492"/>
    <lineage>
        <taxon>Eukaryota</taxon>
        <taxon>Fungi</taxon>
        <taxon>Dikarya</taxon>
        <taxon>Ascomycota</taxon>
        <taxon>Taphrinomycotina</taxon>
        <taxon>Taphrinomycotina incertae sedis</taxon>
        <taxon>Saitoella</taxon>
    </lineage>
</organism>
<comment type="caution">
    <text evidence="5">The sequence shown here is derived from an EMBL/GenBank/DDBJ whole genome shotgun (WGS) entry which is preliminary data.</text>
</comment>
<dbReference type="EMBL" id="BACD03000006">
    <property type="protein sequence ID" value="GAO46867.1"/>
    <property type="molecule type" value="Genomic_DNA"/>
</dbReference>
<reference evidence="5 6" key="3">
    <citation type="journal article" date="2015" name="Genome Announc.">
        <title>Draft Genome Sequence of the Archiascomycetous Yeast Saitoella complicata.</title>
        <authorList>
            <person name="Yamauchi K."/>
            <person name="Kondo S."/>
            <person name="Hamamoto M."/>
            <person name="Takahashi Y."/>
            <person name="Ogura Y."/>
            <person name="Hayashi T."/>
            <person name="Nishida H."/>
        </authorList>
    </citation>
    <scope>NUCLEOTIDE SEQUENCE [LARGE SCALE GENOMIC DNA]</scope>
    <source>
        <strain evidence="5 6">NRRL Y-17804</strain>
    </source>
</reference>
<dbReference type="STRING" id="698492.A0A0E9NAI6"/>
<evidence type="ECO:0000256" key="2">
    <source>
        <dbReference type="ARBA" id="ARBA00022490"/>
    </source>
</evidence>
<protein>
    <recommendedName>
        <fullName evidence="4">UDENN FNIP1/2-type domain-containing protein</fullName>
    </recommendedName>
</protein>
<dbReference type="Pfam" id="PF14636">
    <property type="entry name" value="FNIP_N"/>
    <property type="match status" value="1"/>
</dbReference>
<dbReference type="GO" id="GO:0042030">
    <property type="term" value="F:ATPase inhibitor activity"/>
    <property type="evidence" value="ECO:0007669"/>
    <property type="project" value="TreeGrafter"/>
</dbReference>
<feature type="compositionally biased region" description="Low complexity" evidence="3">
    <location>
        <begin position="629"/>
        <end position="641"/>
    </location>
</feature>
<name>A0A0E9NAI6_SAICN</name>
<dbReference type="Pfam" id="PF14637">
    <property type="entry name" value="FNIP_M"/>
    <property type="match status" value="1"/>
</dbReference>
<dbReference type="PANTHER" id="PTHR21634">
    <property type="entry name" value="RE13835P"/>
    <property type="match status" value="1"/>
</dbReference>
<feature type="region of interest" description="Disordered" evidence="3">
    <location>
        <begin position="70"/>
        <end position="107"/>
    </location>
</feature>
<reference evidence="5 6" key="2">
    <citation type="journal article" date="2014" name="J. Gen. Appl. Microbiol.">
        <title>The early diverging ascomycetous budding yeast Saitoella complicata has three histone deacetylases belonging to the Clr6, Hos2, and Rpd3 lineages.</title>
        <authorList>
            <person name="Nishida H."/>
            <person name="Matsumoto T."/>
            <person name="Kondo S."/>
            <person name="Hamamoto M."/>
            <person name="Yoshikawa H."/>
        </authorList>
    </citation>
    <scope>NUCLEOTIDE SEQUENCE [LARGE SCALE GENOMIC DNA]</scope>
    <source>
        <strain evidence="5 6">NRRL Y-17804</strain>
    </source>
</reference>
<evidence type="ECO:0000256" key="3">
    <source>
        <dbReference type="SAM" id="MobiDB-lite"/>
    </source>
</evidence>
<dbReference type="GO" id="GO:0005737">
    <property type="term" value="C:cytoplasm"/>
    <property type="evidence" value="ECO:0007669"/>
    <property type="project" value="UniProtKB-SubCell"/>
</dbReference>
<dbReference type="PROSITE" id="PS51836">
    <property type="entry name" value="DENN_FNIP12"/>
    <property type="match status" value="1"/>
</dbReference>
<feature type="compositionally biased region" description="Basic and acidic residues" evidence="3">
    <location>
        <begin position="18"/>
        <end position="31"/>
    </location>
</feature>
<feature type="compositionally biased region" description="Low complexity" evidence="3">
    <location>
        <begin position="567"/>
        <end position="595"/>
    </location>
</feature>
<sequence>MLGRLFASTKPSPLHLSSPHDREREKRRHDSLLQPHSPLHANLDFDSDNAIRIIVAQDTGTTTDKIILFDSQQKDTSPSSPLRPENSHTNTHSTPRAFGHGHRSKNTSNTQLLSELMFGAIPLSFKGTTTKLHSLPPSSSNPGMRQVMITKLFTVTSIQSTTSTPGGSGMSGPHTSLGSSFGSHTQGDGFPFPRMTPLNPEHTRTRECSRRQSRDGSSVSLASSWRANMKEAAVEDMAFPSWAPTPGPVLCNKYLRRTSTETSLNGLGAAAGAGPAPPTPTAGLFPHQKRTTKSAMFAVGFIISFPAETGFHIVTDHWRVLRRAVHAFQRVVYDRVLQVLNAGPGSEEWLGLVMAASAVAAQGGRTPSACGHGRKKNPGLPPGVFTQDERIKHASDVFRRRVRDGLCVRAVVEVWRDPFSERIARMWMEELTWALEALDTRSTKFWFSTLVTSVLGTHLEWAETVDPHIRRKEGTFRAVSRTVVVWDDPIKARKVLHLLTMFVRLGRSSAFGAFPALEEMFGTGGEWPWPTNSLMSGPNLTGTGVMGGRRKGHRPSPLMVNTTSLATPASATPELSTSASPLMSPSPTSPTSPVSRRCDGSGKHHRGGWDIPRATPMYSRTFSSARPHSSGSVSSNSASMSLRDTLRRPESAGVGGGVAPGSFKAGSWLGSLMSWGTGTTISRRTSQTSVSGGTSWSSGQGIHPTLASQARTRSQESISEREVSALSNDVDELVLDTSEEVAEVEQIEDGKIDAVLLEDEGVVEVEMPATKGLFETEPAKVVEDDGKMPVRWAEGLPKKTTPGCATGTGTAIINYMDEFHPDYMVQAVPPSAELEVQILDALGEVGIEEDAAGLLQRVYANDSEDPRYQWREVGTVVLAERREWRVRKIRLERRRIKLPAGPQHWGDTINEENGEDVYEEDEEERVDEALMTFADDVICDALLQARDAWKEGKTTAVRCLAMVESAMHEMVKDAMTADARPVSIIPGSVEASIREAFV</sequence>
<dbReference type="GO" id="GO:0051087">
    <property type="term" value="F:protein-folding chaperone binding"/>
    <property type="evidence" value="ECO:0007669"/>
    <property type="project" value="TreeGrafter"/>
</dbReference>
<feature type="compositionally biased region" description="Polar residues" evidence="3">
    <location>
        <begin position="618"/>
        <end position="627"/>
    </location>
</feature>